<evidence type="ECO:0000256" key="4">
    <source>
        <dbReference type="ARBA" id="ARBA00023136"/>
    </source>
</evidence>
<dbReference type="Proteomes" id="UP000243374">
    <property type="component" value="Unassembled WGS sequence"/>
</dbReference>
<name>A0A662ZDX7_9GAMM</name>
<reference evidence="7 8" key="1">
    <citation type="submission" date="2016-10" db="EMBL/GenBank/DDBJ databases">
        <authorList>
            <person name="Varghese N."/>
            <person name="Submissions S."/>
        </authorList>
    </citation>
    <scope>NUCLEOTIDE SEQUENCE [LARGE SCALE GENOMIC DNA]</scope>
    <source>
        <strain evidence="7 8">22B</strain>
    </source>
</reference>
<comment type="subcellular location">
    <subcellularLocation>
        <location evidence="1">Membrane</location>
        <topology evidence="1">Multi-pass membrane protein</topology>
    </subcellularLocation>
</comment>
<evidence type="ECO:0000313" key="7">
    <source>
        <dbReference type="EMBL" id="SFK39549.1"/>
    </source>
</evidence>
<keyword evidence="2 5" id="KW-0812">Transmembrane</keyword>
<organism evidence="7 8">
    <name type="scientific">Succinivibrio dextrinosolvens</name>
    <dbReference type="NCBI Taxonomy" id="83771"/>
    <lineage>
        <taxon>Bacteria</taxon>
        <taxon>Pseudomonadati</taxon>
        <taxon>Pseudomonadota</taxon>
        <taxon>Gammaproteobacteria</taxon>
        <taxon>Aeromonadales</taxon>
        <taxon>Succinivibrionaceae</taxon>
        <taxon>Succinivibrio</taxon>
    </lineage>
</organism>
<accession>A0A662ZDX7</accession>
<gene>
    <name evidence="7" type="ORF">SAMN04487865_10672</name>
</gene>
<evidence type="ECO:0000256" key="3">
    <source>
        <dbReference type="ARBA" id="ARBA00022989"/>
    </source>
</evidence>
<evidence type="ECO:0000256" key="5">
    <source>
        <dbReference type="SAM" id="Phobius"/>
    </source>
</evidence>
<dbReference type="GO" id="GO:0016020">
    <property type="term" value="C:membrane"/>
    <property type="evidence" value="ECO:0007669"/>
    <property type="project" value="UniProtKB-SubCell"/>
</dbReference>
<sequence length="80" mass="8725">MAVGNVVGSNIFNILFVLGISSLIVPIPFASGFFVDSMIALLAAVLLWLISLKYRKTGRLSGITFLLIYGGYLAYLLIQR</sequence>
<dbReference type="AlphaFoldDB" id="A0A662ZDX7"/>
<dbReference type="InterPro" id="IPR004837">
    <property type="entry name" value="NaCa_Exmemb"/>
</dbReference>
<feature type="transmembrane region" description="Helical" evidence="5">
    <location>
        <begin position="60"/>
        <end position="78"/>
    </location>
</feature>
<dbReference type="Pfam" id="PF01699">
    <property type="entry name" value="Na_Ca_ex"/>
    <property type="match status" value="1"/>
</dbReference>
<dbReference type="GO" id="GO:0055085">
    <property type="term" value="P:transmembrane transport"/>
    <property type="evidence" value="ECO:0007669"/>
    <property type="project" value="InterPro"/>
</dbReference>
<evidence type="ECO:0000259" key="6">
    <source>
        <dbReference type="Pfam" id="PF01699"/>
    </source>
</evidence>
<dbReference type="InterPro" id="IPR044880">
    <property type="entry name" value="NCX_ion-bd_dom_sf"/>
</dbReference>
<evidence type="ECO:0000313" key="8">
    <source>
        <dbReference type="Proteomes" id="UP000243374"/>
    </source>
</evidence>
<evidence type="ECO:0000256" key="1">
    <source>
        <dbReference type="ARBA" id="ARBA00004141"/>
    </source>
</evidence>
<evidence type="ECO:0000256" key="2">
    <source>
        <dbReference type="ARBA" id="ARBA00022692"/>
    </source>
</evidence>
<feature type="domain" description="Sodium/calcium exchanger membrane region" evidence="6">
    <location>
        <begin position="1"/>
        <end position="77"/>
    </location>
</feature>
<dbReference type="EMBL" id="FOSF01000067">
    <property type="protein sequence ID" value="SFK39549.1"/>
    <property type="molecule type" value="Genomic_DNA"/>
</dbReference>
<dbReference type="RefSeq" id="WP_074841564.1">
    <property type="nucleotide sequence ID" value="NZ_CP047056.1"/>
</dbReference>
<protein>
    <submittedName>
        <fullName evidence="7">Sodium/calcium exchanger protein</fullName>
    </submittedName>
</protein>
<feature type="transmembrane region" description="Helical" evidence="5">
    <location>
        <begin position="33"/>
        <end position="54"/>
    </location>
</feature>
<keyword evidence="4 5" id="KW-0472">Membrane</keyword>
<proteinExistence type="predicted"/>
<feature type="transmembrane region" description="Helical" evidence="5">
    <location>
        <begin position="6"/>
        <end position="26"/>
    </location>
</feature>
<keyword evidence="3 5" id="KW-1133">Transmembrane helix</keyword>
<keyword evidence="8" id="KW-1185">Reference proteome</keyword>
<dbReference type="Gene3D" id="1.20.1420.30">
    <property type="entry name" value="NCX, central ion-binding region"/>
    <property type="match status" value="1"/>
</dbReference>